<dbReference type="InterPro" id="IPR036610">
    <property type="entry name" value="PEBP-like_sf"/>
</dbReference>
<evidence type="ECO:0000313" key="2">
    <source>
        <dbReference type="Proteomes" id="UP001521785"/>
    </source>
</evidence>
<evidence type="ECO:0000313" key="1">
    <source>
        <dbReference type="EMBL" id="KAL1612717.1"/>
    </source>
</evidence>
<reference evidence="1 2" key="1">
    <citation type="submission" date="2024-02" db="EMBL/GenBank/DDBJ databases">
        <title>De novo assembly and annotation of 12 fungi associated with fruit tree decline syndrome in Ontario, Canada.</title>
        <authorList>
            <person name="Sulman M."/>
            <person name="Ellouze W."/>
            <person name="Ilyukhin E."/>
        </authorList>
    </citation>
    <scope>NUCLEOTIDE SEQUENCE [LARGE SCALE GENOMIC DNA]</scope>
    <source>
        <strain evidence="1 2">M42-189</strain>
    </source>
</reference>
<evidence type="ECO:0008006" key="3">
    <source>
        <dbReference type="Google" id="ProtNLM"/>
    </source>
</evidence>
<dbReference type="EMBL" id="JAKJXO020000001">
    <property type="protein sequence ID" value="KAL1612717.1"/>
    <property type="molecule type" value="Genomic_DNA"/>
</dbReference>
<organism evidence="1 2">
    <name type="scientific">Paraconiothyrium brasiliense</name>
    <dbReference type="NCBI Taxonomy" id="300254"/>
    <lineage>
        <taxon>Eukaryota</taxon>
        <taxon>Fungi</taxon>
        <taxon>Dikarya</taxon>
        <taxon>Ascomycota</taxon>
        <taxon>Pezizomycotina</taxon>
        <taxon>Dothideomycetes</taxon>
        <taxon>Pleosporomycetidae</taxon>
        <taxon>Pleosporales</taxon>
        <taxon>Massarineae</taxon>
        <taxon>Didymosphaeriaceae</taxon>
        <taxon>Paraconiothyrium</taxon>
    </lineage>
</organism>
<dbReference type="PANTHER" id="PTHR11362">
    <property type="entry name" value="PHOSPHATIDYLETHANOLAMINE-BINDING PROTEIN"/>
    <property type="match status" value="1"/>
</dbReference>
<protein>
    <recommendedName>
        <fullName evidence="3">PEBP-like protein</fullName>
    </recommendedName>
</protein>
<dbReference type="PANTHER" id="PTHR11362:SF78">
    <property type="entry name" value="PROTEASE INHIBITOR"/>
    <property type="match status" value="1"/>
</dbReference>
<sequence length="218" mass="23439">MPPPTPTIKKFLDLNKGNATPDLLITFPSGTQIQAPATKADKPSTSQQPTFSLAQSCLRTHVPGAKYLAISLDLDAPSPSLQLASPILHYLHTDLTAAITSLFAASPAPNPVYKTDTATDTWVRLTPSTIAVGGKGTLEQPLASWIAPTPPGFSAPHRYLFLVWEQPEKMSGEQVRERLGLGKGEAGLWGRSRWDVEGFVRKLKLGEVVAGTWMVVGS</sequence>
<gene>
    <name evidence="1" type="ORF">SLS60_000946</name>
</gene>
<dbReference type="Proteomes" id="UP001521785">
    <property type="component" value="Unassembled WGS sequence"/>
</dbReference>
<dbReference type="Gene3D" id="3.90.280.10">
    <property type="entry name" value="PEBP-like"/>
    <property type="match status" value="1"/>
</dbReference>
<accession>A0ABR3S950</accession>
<dbReference type="Pfam" id="PF01161">
    <property type="entry name" value="PBP"/>
    <property type="match status" value="1"/>
</dbReference>
<dbReference type="InterPro" id="IPR035810">
    <property type="entry name" value="PEBP_euk"/>
</dbReference>
<dbReference type="InterPro" id="IPR008914">
    <property type="entry name" value="PEBP"/>
</dbReference>
<dbReference type="CDD" id="cd00866">
    <property type="entry name" value="PEBP_euk"/>
    <property type="match status" value="1"/>
</dbReference>
<comment type="caution">
    <text evidence="1">The sequence shown here is derived from an EMBL/GenBank/DDBJ whole genome shotgun (WGS) entry which is preliminary data.</text>
</comment>
<dbReference type="SUPFAM" id="SSF49777">
    <property type="entry name" value="PEBP-like"/>
    <property type="match status" value="1"/>
</dbReference>
<name>A0ABR3S950_9PLEO</name>
<keyword evidence="2" id="KW-1185">Reference proteome</keyword>
<proteinExistence type="predicted"/>